<keyword evidence="2" id="KW-1185">Reference proteome</keyword>
<dbReference type="EMBL" id="MN988497">
    <property type="protein sequence ID" value="QIG68771.1"/>
    <property type="molecule type" value="Genomic_DNA"/>
</dbReference>
<evidence type="ECO:0000313" key="1">
    <source>
        <dbReference type="EMBL" id="QIG68771.1"/>
    </source>
</evidence>
<organism evidence="1 2">
    <name type="scientific">Rhizobium phage RHph_Y2_6</name>
    <dbReference type="NCBI Taxonomy" id="2509576"/>
    <lineage>
        <taxon>Viruses</taxon>
        <taxon>Duplodnaviria</taxon>
        <taxon>Heunggongvirae</taxon>
        <taxon>Uroviricota</taxon>
        <taxon>Caudoviricetes</taxon>
        <taxon>Schitoviridae</taxon>
        <taxon>Demetervirinae</taxon>
        <taxon>Acanvirus</taxon>
        <taxon>Acanvirus Y26</taxon>
    </lineage>
</organism>
<protein>
    <submittedName>
        <fullName evidence="1">Uncharacterized protein</fullName>
    </submittedName>
</protein>
<accession>A0A7S5QZ99</accession>
<proteinExistence type="predicted"/>
<dbReference type="Proteomes" id="UP000656384">
    <property type="component" value="Segment"/>
</dbReference>
<evidence type="ECO:0000313" key="2">
    <source>
        <dbReference type="Proteomes" id="UP000656384"/>
    </source>
</evidence>
<gene>
    <name evidence="1" type="ORF">EVB68_034</name>
</gene>
<sequence length="65" mass="7919">MKRRVFKSRIFMNRLDKLEQAAIKLSWIGSRHPDEHADIHKEYRKRRHDLVSYVLNFVLEEPKGE</sequence>
<name>A0A7S5QZ99_9CAUD</name>
<reference evidence="1" key="1">
    <citation type="submission" date="2020-01" db="EMBL/GenBank/DDBJ databases">
        <title>Patterns of diversity and host range of bacteriophage communities associated with bean-nodulatin bacteria.</title>
        <authorList>
            <person name="Vann Cauwenberghe J."/>
            <person name="Santamaria R.I."/>
            <person name="Bustos P."/>
            <person name="Juarez S."/>
            <person name="Gonzalez V."/>
        </authorList>
    </citation>
    <scope>NUCLEOTIDE SEQUENCE</scope>
</reference>